<dbReference type="AlphaFoldDB" id="A0A7J7KG80"/>
<evidence type="ECO:0000256" key="1">
    <source>
        <dbReference type="SAM" id="SignalP"/>
    </source>
</evidence>
<comment type="caution">
    <text evidence="2">The sequence shown here is derived from an EMBL/GenBank/DDBJ whole genome shotgun (WGS) entry which is preliminary data.</text>
</comment>
<organism evidence="2 3">
    <name type="scientific">Bugula neritina</name>
    <name type="common">Brown bryozoan</name>
    <name type="synonym">Sertularia neritina</name>
    <dbReference type="NCBI Taxonomy" id="10212"/>
    <lineage>
        <taxon>Eukaryota</taxon>
        <taxon>Metazoa</taxon>
        <taxon>Spiralia</taxon>
        <taxon>Lophotrochozoa</taxon>
        <taxon>Bryozoa</taxon>
        <taxon>Gymnolaemata</taxon>
        <taxon>Cheilostomatida</taxon>
        <taxon>Flustrina</taxon>
        <taxon>Buguloidea</taxon>
        <taxon>Bugulidae</taxon>
        <taxon>Bugula</taxon>
    </lineage>
</organism>
<reference evidence="2" key="1">
    <citation type="submission" date="2020-06" db="EMBL/GenBank/DDBJ databases">
        <title>Draft genome of Bugula neritina, a colonial animal packing powerful symbionts and potential medicines.</title>
        <authorList>
            <person name="Rayko M."/>
        </authorList>
    </citation>
    <scope>NUCLEOTIDE SEQUENCE [LARGE SCALE GENOMIC DNA]</scope>
    <source>
        <strain evidence="2">Kwan_BN1</strain>
    </source>
</reference>
<dbReference type="Proteomes" id="UP000593567">
    <property type="component" value="Unassembled WGS sequence"/>
</dbReference>
<proteinExistence type="predicted"/>
<gene>
    <name evidence="2" type="ORF">EB796_004447</name>
</gene>
<keyword evidence="3" id="KW-1185">Reference proteome</keyword>
<accession>A0A7J7KG80</accession>
<keyword evidence="1" id="KW-0732">Signal</keyword>
<name>A0A7J7KG80_BUGNE</name>
<evidence type="ECO:0000313" key="3">
    <source>
        <dbReference type="Proteomes" id="UP000593567"/>
    </source>
</evidence>
<sequence>MKVIAVLFAVCLALASAAFNHGFVGHNFGLNRGFLGVRRGFHSGFNSYNRFGGFRRYGGFRHSVFGRRYGRYGCKSYYLIAN</sequence>
<protein>
    <submittedName>
        <fullName evidence="2">Uncharacterized protein</fullName>
    </submittedName>
</protein>
<feature type="signal peptide" evidence="1">
    <location>
        <begin position="1"/>
        <end position="17"/>
    </location>
</feature>
<feature type="chain" id="PRO_5029553839" evidence="1">
    <location>
        <begin position="18"/>
        <end position="82"/>
    </location>
</feature>
<evidence type="ECO:0000313" key="2">
    <source>
        <dbReference type="EMBL" id="KAF6037257.1"/>
    </source>
</evidence>
<dbReference type="EMBL" id="VXIV02000597">
    <property type="protein sequence ID" value="KAF6037257.1"/>
    <property type="molecule type" value="Genomic_DNA"/>
</dbReference>